<sequence>MNENVFLLHSFLLGVEITFLYDILRILRRVFVHGNGMVSLEDIAFWIYCAGKVFLLMFRESNGNLRWFAVLGAVLGMYLYHRSLSPLLVKYVSGFLNMLLNPIHKALRISVRWVKKKLTRLRKMLKIFIERRCAYGKGKKKSSLPQETSEPVQPVPGEPGRIDDHGSRCGAKRGITTEDRRI</sequence>
<protein>
    <recommendedName>
        <fullName evidence="5">Spore cortex biosynthesis protein YabQ</fullName>
    </recommendedName>
</protein>
<feature type="transmembrane region" description="Helical" evidence="2">
    <location>
        <begin position="36"/>
        <end position="58"/>
    </location>
</feature>
<feature type="region of interest" description="Disordered" evidence="1">
    <location>
        <begin position="139"/>
        <end position="182"/>
    </location>
</feature>
<evidence type="ECO:0000313" key="3">
    <source>
        <dbReference type="EMBL" id="MST57962.1"/>
    </source>
</evidence>
<keyword evidence="4" id="KW-1185">Reference proteome</keyword>
<evidence type="ECO:0000256" key="1">
    <source>
        <dbReference type="SAM" id="MobiDB-lite"/>
    </source>
</evidence>
<keyword evidence="2" id="KW-0472">Membrane</keyword>
<organism evidence="3 4">
    <name type="scientific">Waltera intestinalis</name>
    <dbReference type="NCBI Taxonomy" id="2606635"/>
    <lineage>
        <taxon>Bacteria</taxon>
        <taxon>Bacillati</taxon>
        <taxon>Bacillota</taxon>
        <taxon>Clostridia</taxon>
        <taxon>Lachnospirales</taxon>
        <taxon>Lachnospiraceae</taxon>
        <taxon>Waltera</taxon>
    </lineage>
</organism>
<dbReference type="Proteomes" id="UP000476055">
    <property type="component" value="Unassembled WGS sequence"/>
</dbReference>
<accession>A0A6L5YJZ0</accession>
<evidence type="ECO:0000313" key="4">
    <source>
        <dbReference type="Proteomes" id="UP000476055"/>
    </source>
</evidence>
<feature type="transmembrane region" description="Helical" evidence="2">
    <location>
        <begin position="6"/>
        <end position="24"/>
    </location>
</feature>
<dbReference type="InterPro" id="IPR019074">
    <property type="entry name" value="YabQ"/>
</dbReference>
<keyword evidence="2" id="KW-0812">Transmembrane</keyword>
<evidence type="ECO:0008006" key="5">
    <source>
        <dbReference type="Google" id="ProtNLM"/>
    </source>
</evidence>
<dbReference type="EMBL" id="VUMU01000006">
    <property type="protein sequence ID" value="MST57962.1"/>
    <property type="molecule type" value="Genomic_DNA"/>
</dbReference>
<dbReference type="Pfam" id="PF09578">
    <property type="entry name" value="Spore_YabQ"/>
    <property type="match status" value="1"/>
</dbReference>
<proteinExistence type="predicted"/>
<comment type="caution">
    <text evidence="3">The sequence shown here is derived from an EMBL/GenBank/DDBJ whole genome shotgun (WGS) entry which is preliminary data.</text>
</comment>
<feature type="transmembrane region" description="Helical" evidence="2">
    <location>
        <begin position="64"/>
        <end position="80"/>
    </location>
</feature>
<dbReference type="AlphaFoldDB" id="A0A6L5YJZ0"/>
<gene>
    <name evidence="3" type="ORF">FYJ59_06850</name>
</gene>
<dbReference type="RefSeq" id="WP_154496084.1">
    <property type="nucleotide sequence ID" value="NZ_VUMU01000006.1"/>
</dbReference>
<dbReference type="NCBIfam" id="TIGR02893">
    <property type="entry name" value="spore_yabQ"/>
    <property type="match status" value="1"/>
</dbReference>
<evidence type="ECO:0000256" key="2">
    <source>
        <dbReference type="SAM" id="Phobius"/>
    </source>
</evidence>
<reference evidence="3 4" key="1">
    <citation type="submission" date="2019-08" db="EMBL/GenBank/DDBJ databases">
        <title>In-depth cultivation of the pig gut microbiome towards novel bacterial diversity and tailored functional studies.</title>
        <authorList>
            <person name="Wylensek D."/>
            <person name="Hitch T.C.A."/>
            <person name="Clavel T."/>
        </authorList>
    </citation>
    <scope>NUCLEOTIDE SEQUENCE [LARGE SCALE GENOMIC DNA]</scope>
    <source>
        <strain evidence="3 4">WCA3-601-WT-6H</strain>
    </source>
</reference>
<name>A0A6L5YJZ0_9FIRM</name>
<keyword evidence="2" id="KW-1133">Transmembrane helix</keyword>